<dbReference type="Proteomes" id="UP000054217">
    <property type="component" value="Unassembled WGS sequence"/>
</dbReference>
<feature type="region of interest" description="Disordered" evidence="1">
    <location>
        <begin position="19"/>
        <end position="41"/>
    </location>
</feature>
<dbReference type="AlphaFoldDB" id="A0A0C3IZE1"/>
<dbReference type="HOGENOM" id="CLU_2723226_0_0_1"/>
<reference evidence="3" key="2">
    <citation type="submission" date="2015-01" db="EMBL/GenBank/DDBJ databases">
        <title>Evolutionary Origins and Diversification of the Mycorrhizal Mutualists.</title>
        <authorList>
            <consortium name="DOE Joint Genome Institute"/>
            <consortium name="Mycorrhizal Genomics Consortium"/>
            <person name="Kohler A."/>
            <person name="Kuo A."/>
            <person name="Nagy L.G."/>
            <person name="Floudas D."/>
            <person name="Copeland A."/>
            <person name="Barry K.W."/>
            <person name="Cichocki N."/>
            <person name="Veneault-Fourrey C."/>
            <person name="LaButti K."/>
            <person name="Lindquist E.A."/>
            <person name="Lipzen A."/>
            <person name="Lundell T."/>
            <person name="Morin E."/>
            <person name="Murat C."/>
            <person name="Riley R."/>
            <person name="Ohm R."/>
            <person name="Sun H."/>
            <person name="Tunlid A."/>
            <person name="Henrissat B."/>
            <person name="Grigoriev I.V."/>
            <person name="Hibbett D.S."/>
            <person name="Martin F."/>
        </authorList>
    </citation>
    <scope>NUCLEOTIDE SEQUENCE [LARGE SCALE GENOMIC DNA]</scope>
    <source>
        <strain evidence="3">Marx 270</strain>
    </source>
</reference>
<dbReference type="InParanoid" id="A0A0C3IZE1"/>
<proteinExistence type="predicted"/>
<protein>
    <submittedName>
        <fullName evidence="2">Uncharacterized protein</fullName>
    </submittedName>
</protein>
<feature type="compositionally biased region" description="Polar residues" evidence="1">
    <location>
        <begin position="19"/>
        <end position="36"/>
    </location>
</feature>
<sequence>MFVSNGLRLIKVISSLPSATSYTGTTKCTSNPTSSKNTRKSCVCGGWKRTTPLSMDLTMRARMETTMTTHEE</sequence>
<keyword evidence="3" id="KW-1185">Reference proteome</keyword>
<evidence type="ECO:0000313" key="3">
    <source>
        <dbReference type="Proteomes" id="UP000054217"/>
    </source>
</evidence>
<accession>A0A0C3IZE1</accession>
<evidence type="ECO:0000313" key="2">
    <source>
        <dbReference type="EMBL" id="KIO02173.1"/>
    </source>
</evidence>
<evidence type="ECO:0000256" key="1">
    <source>
        <dbReference type="SAM" id="MobiDB-lite"/>
    </source>
</evidence>
<dbReference type="EMBL" id="KN831983">
    <property type="protein sequence ID" value="KIO02173.1"/>
    <property type="molecule type" value="Genomic_DNA"/>
</dbReference>
<gene>
    <name evidence="2" type="ORF">M404DRAFT_714409</name>
</gene>
<name>A0A0C3IZE1_PISTI</name>
<organism evidence="2 3">
    <name type="scientific">Pisolithus tinctorius Marx 270</name>
    <dbReference type="NCBI Taxonomy" id="870435"/>
    <lineage>
        <taxon>Eukaryota</taxon>
        <taxon>Fungi</taxon>
        <taxon>Dikarya</taxon>
        <taxon>Basidiomycota</taxon>
        <taxon>Agaricomycotina</taxon>
        <taxon>Agaricomycetes</taxon>
        <taxon>Agaricomycetidae</taxon>
        <taxon>Boletales</taxon>
        <taxon>Sclerodermatineae</taxon>
        <taxon>Pisolithaceae</taxon>
        <taxon>Pisolithus</taxon>
    </lineage>
</organism>
<reference evidence="2 3" key="1">
    <citation type="submission" date="2014-04" db="EMBL/GenBank/DDBJ databases">
        <authorList>
            <consortium name="DOE Joint Genome Institute"/>
            <person name="Kuo A."/>
            <person name="Kohler A."/>
            <person name="Costa M.D."/>
            <person name="Nagy L.G."/>
            <person name="Floudas D."/>
            <person name="Copeland A."/>
            <person name="Barry K.W."/>
            <person name="Cichocki N."/>
            <person name="Veneault-Fourrey C."/>
            <person name="LaButti K."/>
            <person name="Lindquist E.A."/>
            <person name="Lipzen A."/>
            <person name="Lundell T."/>
            <person name="Morin E."/>
            <person name="Murat C."/>
            <person name="Sun H."/>
            <person name="Tunlid A."/>
            <person name="Henrissat B."/>
            <person name="Grigoriev I.V."/>
            <person name="Hibbett D.S."/>
            <person name="Martin F."/>
            <person name="Nordberg H.P."/>
            <person name="Cantor M.N."/>
            <person name="Hua S.X."/>
        </authorList>
    </citation>
    <scope>NUCLEOTIDE SEQUENCE [LARGE SCALE GENOMIC DNA]</scope>
    <source>
        <strain evidence="2 3">Marx 270</strain>
    </source>
</reference>